<dbReference type="InterPro" id="IPR002401">
    <property type="entry name" value="Cyt_P450_E_grp-I"/>
</dbReference>
<dbReference type="Gene3D" id="1.10.630.10">
    <property type="entry name" value="Cytochrome P450"/>
    <property type="match status" value="1"/>
</dbReference>
<dbReference type="PANTHER" id="PTHR47955">
    <property type="entry name" value="CYTOCHROME P450 FAMILY 71 PROTEIN"/>
    <property type="match status" value="1"/>
</dbReference>
<dbReference type="InterPro" id="IPR036396">
    <property type="entry name" value="Cyt_P450_sf"/>
</dbReference>
<feature type="binding site" description="axial binding residue" evidence="9">
    <location>
        <position position="456"/>
    </location>
    <ligand>
        <name>heme</name>
        <dbReference type="ChEBI" id="CHEBI:30413"/>
    </ligand>
    <ligandPart>
        <name>Fe</name>
        <dbReference type="ChEBI" id="CHEBI:18248"/>
    </ligandPart>
</feature>
<keyword evidence="8 10" id="KW-0503">Monooxygenase</keyword>
<protein>
    <submittedName>
        <fullName evidence="12">Cytochrome P450 CYP71AP14</fullName>
    </submittedName>
</protein>
<evidence type="ECO:0000256" key="5">
    <source>
        <dbReference type="ARBA" id="ARBA00022723"/>
    </source>
</evidence>
<evidence type="ECO:0000256" key="7">
    <source>
        <dbReference type="ARBA" id="ARBA00023004"/>
    </source>
</evidence>
<dbReference type="AlphaFoldDB" id="A0A0B4VRT3"/>
<dbReference type="CDD" id="cd11072">
    <property type="entry name" value="CYP71-like"/>
    <property type="match status" value="1"/>
</dbReference>
<evidence type="ECO:0000256" key="8">
    <source>
        <dbReference type="ARBA" id="ARBA00023033"/>
    </source>
</evidence>
<keyword evidence="4 9" id="KW-0349">Heme</keyword>
<dbReference type="InterPro" id="IPR017972">
    <property type="entry name" value="Cyt_P450_CS"/>
</dbReference>
<evidence type="ECO:0000256" key="10">
    <source>
        <dbReference type="RuleBase" id="RU000461"/>
    </source>
</evidence>
<name>A0A0B4VRT3_SALMI</name>
<dbReference type="GO" id="GO:0005506">
    <property type="term" value="F:iron ion binding"/>
    <property type="evidence" value="ECO:0007669"/>
    <property type="project" value="InterPro"/>
</dbReference>
<keyword evidence="11" id="KW-0812">Transmembrane</keyword>
<comment type="subcellular location">
    <subcellularLocation>
        <location evidence="2">Membrane</location>
        <topology evidence="2">Single-pass membrane protein</topology>
    </subcellularLocation>
</comment>
<keyword evidence="7 9" id="KW-0408">Iron</keyword>
<evidence type="ECO:0000313" key="12">
    <source>
        <dbReference type="EMBL" id="AJD25152.1"/>
    </source>
</evidence>
<comment type="cofactor">
    <cofactor evidence="1 9">
        <name>heme</name>
        <dbReference type="ChEBI" id="CHEBI:30413"/>
    </cofactor>
</comment>
<keyword evidence="11" id="KW-0472">Membrane</keyword>
<dbReference type="GO" id="GO:0016020">
    <property type="term" value="C:membrane"/>
    <property type="evidence" value="ECO:0007669"/>
    <property type="project" value="UniProtKB-SubCell"/>
</dbReference>
<evidence type="ECO:0000256" key="9">
    <source>
        <dbReference type="PIRSR" id="PIRSR602401-1"/>
    </source>
</evidence>
<dbReference type="PROSITE" id="PS00086">
    <property type="entry name" value="CYTOCHROME_P450"/>
    <property type="match status" value="1"/>
</dbReference>
<dbReference type="InterPro" id="IPR001128">
    <property type="entry name" value="Cyt_P450"/>
</dbReference>
<keyword evidence="5 9" id="KW-0479">Metal-binding</keyword>
<dbReference type="PANTHER" id="PTHR47955:SF19">
    <property type="entry name" value="CYTOCHROME P450 71A9-LIKE ISOFORM X1"/>
    <property type="match status" value="1"/>
</dbReference>
<evidence type="ECO:0000256" key="4">
    <source>
        <dbReference type="ARBA" id="ARBA00022617"/>
    </source>
</evidence>
<dbReference type="FunFam" id="1.10.630.10:FF:000011">
    <property type="entry name" value="Cytochrome P450 83B1"/>
    <property type="match status" value="1"/>
</dbReference>
<evidence type="ECO:0000256" key="1">
    <source>
        <dbReference type="ARBA" id="ARBA00001971"/>
    </source>
</evidence>
<dbReference type="Pfam" id="PF00067">
    <property type="entry name" value="p450"/>
    <property type="match status" value="1"/>
</dbReference>
<keyword evidence="6 10" id="KW-0560">Oxidoreductase</keyword>
<proteinExistence type="evidence at transcript level"/>
<dbReference type="GO" id="GO:0016114">
    <property type="term" value="P:terpenoid biosynthetic process"/>
    <property type="evidence" value="ECO:0007669"/>
    <property type="project" value="UniProtKB-ARBA"/>
</dbReference>
<reference evidence="12" key="1">
    <citation type="journal article" date="2014" name="PLoS ONE">
        <title>Computational identification and systematic classification of novel Cytochrome P450 genes in Salvia miltiorrhiza.</title>
        <authorList>
            <person name="Chen H."/>
            <person name="Wu B."/>
            <person name="Nelson D.R."/>
            <person name="Wu K."/>
            <person name="Liu C."/>
        </authorList>
    </citation>
    <scope>NUCLEOTIDE SEQUENCE</scope>
</reference>
<organism evidence="12">
    <name type="scientific">Salvia miltiorrhiza</name>
    <name type="common">Chinese sage</name>
    <dbReference type="NCBI Taxonomy" id="226208"/>
    <lineage>
        <taxon>Eukaryota</taxon>
        <taxon>Viridiplantae</taxon>
        <taxon>Streptophyta</taxon>
        <taxon>Embryophyta</taxon>
        <taxon>Tracheophyta</taxon>
        <taxon>Spermatophyta</taxon>
        <taxon>Magnoliopsida</taxon>
        <taxon>eudicotyledons</taxon>
        <taxon>Gunneridae</taxon>
        <taxon>Pentapetalae</taxon>
        <taxon>asterids</taxon>
        <taxon>lamiids</taxon>
        <taxon>Lamiales</taxon>
        <taxon>Lamiaceae</taxon>
        <taxon>Nepetoideae</taxon>
        <taxon>Mentheae</taxon>
        <taxon>Salviinae</taxon>
        <taxon>Salvia</taxon>
        <taxon>Salvia incertae sedis</taxon>
    </lineage>
</organism>
<keyword evidence="11" id="KW-1133">Transmembrane helix</keyword>
<accession>A0A0B4VRT3</accession>
<comment type="similarity">
    <text evidence="3 10">Belongs to the cytochrome P450 family.</text>
</comment>
<dbReference type="PRINTS" id="PR00385">
    <property type="entry name" value="P450"/>
</dbReference>
<sequence length="522" mass="58695">MEEKNQNPMNLFQQLMDEGYLLPILTALIFLSLSSLSLKLVSKSTTTTLPGPPKLPIIGNLHQLGKHPHLSLFSLARKYGPVFHLQLGEISTVVLSSAAAAKEAMKTHDLALATRPEIFAAKALFYNCTDIAFAPYGPHWRNVRKLCTLQLLSAKRVQSFAFVREEEASRLAARVSGSAAAVVDLSKLLNLYANDVLCRIVFGKDFSGGGGEYEKFGFKEMLDEYQELLGGFSMGDFFPSMEFLHKLTGHRARVDLAFQRFDKLFSDVIEERERMSCREGQNRDFVDILLELQKNGDGEIPLNMDNVKAILLDMFAAGTDTTFISLDWSMTELLTHPKILQKVQSEVRNVVGAKQLVSEAHLPHLHYMKALIKEVWRLHPPAPVLLPRESMAEIAINGHTIPAKTRVFINAWAVGRDPECWENPDEFEPERFLNSEIDFRGQDFELIPFGAGRRSCPAITFGAATVEMGLAQLLHSFDWELPPRVQPHHLDMTEVFGITMHRKSPLLVVAKPHFSEFHNSDT</sequence>
<evidence type="ECO:0000256" key="11">
    <source>
        <dbReference type="SAM" id="Phobius"/>
    </source>
</evidence>
<evidence type="ECO:0000256" key="3">
    <source>
        <dbReference type="ARBA" id="ARBA00010617"/>
    </source>
</evidence>
<dbReference type="GO" id="GO:0020037">
    <property type="term" value="F:heme binding"/>
    <property type="evidence" value="ECO:0007669"/>
    <property type="project" value="InterPro"/>
</dbReference>
<dbReference type="EMBL" id="KP337658">
    <property type="protein sequence ID" value="AJD25152.1"/>
    <property type="molecule type" value="mRNA"/>
</dbReference>
<evidence type="ECO:0000256" key="6">
    <source>
        <dbReference type="ARBA" id="ARBA00023002"/>
    </source>
</evidence>
<dbReference type="SUPFAM" id="SSF48264">
    <property type="entry name" value="Cytochrome P450"/>
    <property type="match status" value="1"/>
</dbReference>
<evidence type="ECO:0000256" key="2">
    <source>
        <dbReference type="ARBA" id="ARBA00004167"/>
    </source>
</evidence>
<dbReference type="PRINTS" id="PR00463">
    <property type="entry name" value="EP450I"/>
</dbReference>
<dbReference type="GO" id="GO:0016712">
    <property type="term" value="F:oxidoreductase activity, acting on paired donors, with incorporation or reduction of molecular oxygen, reduced flavin or flavoprotein as one donor, and incorporation of one atom of oxygen"/>
    <property type="evidence" value="ECO:0007669"/>
    <property type="project" value="UniProtKB-ARBA"/>
</dbReference>
<feature type="transmembrane region" description="Helical" evidence="11">
    <location>
        <begin position="20"/>
        <end position="41"/>
    </location>
</feature>